<keyword evidence="2" id="KW-0547">Nucleotide-binding</keyword>
<dbReference type="InterPro" id="IPR027417">
    <property type="entry name" value="P-loop_NTPase"/>
</dbReference>
<dbReference type="SUPFAM" id="SSF52540">
    <property type="entry name" value="P-loop containing nucleoside triphosphate hydrolases"/>
    <property type="match status" value="1"/>
</dbReference>
<dbReference type="PANTHER" id="PTHR43582">
    <property type="entry name" value="LINEARMYCIN RESISTANCE ATP-BINDING PROTEIN LNRL"/>
    <property type="match status" value="1"/>
</dbReference>
<feature type="non-terminal residue" evidence="5">
    <location>
        <position position="1"/>
    </location>
</feature>
<evidence type="ECO:0000256" key="3">
    <source>
        <dbReference type="ARBA" id="ARBA00022840"/>
    </source>
</evidence>
<reference evidence="5" key="1">
    <citation type="journal article" date="2014" name="Front. Microbiol.">
        <title>High frequency of phylogenetically diverse reductive dehalogenase-homologous genes in deep subseafloor sedimentary metagenomes.</title>
        <authorList>
            <person name="Kawai M."/>
            <person name="Futagami T."/>
            <person name="Toyoda A."/>
            <person name="Takaki Y."/>
            <person name="Nishi S."/>
            <person name="Hori S."/>
            <person name="Arai W."/>
            <person name="Tsubouchi T."/>
            <person name="Morono Y."/>
            <person name="Uchiyama I."/>
            <person name="Ito T."/>
            <person name="Fujiyama A."/>
            <person name="Inagaki F."/>
            <person name="Takami H."/>
        </authorList>
    </citation>
    <scope>NUCLEOTIDE SEQUENCE</scope>
    <source>
        <strain evidence="5">Expedition CK06-06</strain>
    </source>
</reference>
<evidence type="ECO:0000256" key="2">
    <source>
        <dbReference type="ARBA" id="ARBA00022741"/>
    </source>
</evidence>
<dbReference type="PANTHER" id="PTHR43582:SF2">
    <property type="entry name" value="LINEARMYCIN RESISTANCE ATP-BINDING PROTEIN LNRL"/>
    <property type="match status" value="1"/>
</dbReference>
<keyword evidence="3" id="KW-0067">ATP-binding</keyword>
<dbReference type="Pfam" id="PF13732">
    <property type="entry name" value="DrrA1-3_C"/>
    <property type="match status" value="1"/>
</dbReference>
<dbReference type="InterPro" id="IPR025302">
    <property type="entry name" value="DrrA1/2-like_C"/>
</dbReference>
<proteinExistence type="predicted"/>
<dbReference type="GO" id="GO:0005524">
    <property type="term" value="F:ATP binding"/>
    <property type="evidence" value="ECO:0007669"/>
    <property type="project" value="UniProtKB-KW"/>
</dbReference>
<evidence type="ECO:0000256" key="1">
    <source>
        <dbReference type="ARBA" id="ARBA00022448"/>
    </source>
</evidence>
<dbReference type="Gene3D" id="3.40.50.300">
    <property type="entry name" value="P-loop containing nucleotide triphosphate hydrolases"/>
    <property type="match status" value="1"/>
</dbReference>
<organism evidence="5">
    <name type="scientific">marine sediment metagenome</name>
    <dbReference type="NCBI Taxonomy" id="412755"/>
    <lineage>
        <taxon>unclassified sequences</taxon>
        <taxon>metagenomes</taxon>
        <taxon>ecological metagenomes</taxon>
    </lineage>
</organism>
<protein>
    <recommendedName>
        <fullName evidence="4">Daunorubicin resistance ATP-binding protein DrrA1/2-like C-terminal domain-containing protein</fullName>
    </recommendedName>
</protein>
<comment type="caution">
    <text evidence="5">The sequence shown here is derived from an EMBL/GenBank/DDBJ whole genome shotgun (WGS) entry which is preliminary data.</text>
</comment>
<feature type="domain" description="Daunorubicin resistance ATP-binding protein DrrA1/2-like C-terminal" evidence="4">
    <location>
        <begin position="49"/>
        <end position="132"/>
    </location>
</feature>
<dbReference type="EMBL" id="BARW01028564">
    <property type="protein sequence ID" value="GAJ14206.1"/>
    <property type="molecule type" value="Genomic_DNA"/>
</dbReference>
<accession>X1VHA9</accession>
<evidence type="ECO:0000259" key="4">
    <source>
        <dbReference type="Pfam" id="PF13732"/>
    </source>
</evidence>
<keyword evidence="1" id="KW-0813">Transport</keyword>
<dbReference type="AlphaFoldDB" id="X1VHA9"/>
<evidence type="ECO:0000313" key="5">
    <source>
        <dbReference type="EMBL" id="GAJ14206.1"/>
    </source>
</evidence>
<sequence>PQASWATWEHIAQLKGRKTILLTTHYMEEADFLSDRVAIIDEGRIVTVGTPSQLKANLIKTPTIIVSADNITPEIMQGLKARYSEVKEVDGKLRVSGENLDFRELTDYLHSNGATIRSASLEEPSLEDVFIHFTGKELRE</sequence>
<gene>
    <name evidence="5" type="ORF">S12H4_46089</name>
</gene>
<name>X1VHA9_9ZZZZ</name>